<dbReference type="AlphaFoldDB" id="A0A9P3G5J4"/>
<gene>
    <name evidence="2" type="ORF">PsYK624_045700</name>
</gene>
<proteinExistence type="predicted"/>
<feature type="region of interest" description="Disordered" evidence="1">
    <location>
        <begin position="1"/>
        <end position="26"/>
    </location>
</feature>
<keyword evidence="3" id="KW-1185">Reference proteome</keyword>
<accession>A0A9P3G5J4</accession>
<comment type="caution">
    <text evidence="2">The sequence shown here is derived from an EMBL/GenBank/DDBJ whole genome shotgun (WGS) entry which is preliminary data.</text>
</comment>
<evidence type="ECO:0000313" key="2">
    <source>
        <dbReference type="EMBL" id="GJE88487.1"/>
    </source>
</evidence>
<organism evidence="2 3">
    <name type="scientific">Phanerochaete sordida</name>
    <dbReference type="NCBI Taxonomy" id="48140"/>
    <lineage>
        <taxon>Eukaryota</taxon>
        <taxon>Fungi</taxon>
        <taxon>Dikarya</taxon>
        <taxon>Basidiomycota</taxon>
        <taxon>Agaricomycotina</taxon>
        <taxon>Agaricomycetes</taxon>
        <taxon>Polyporales</taxon>
        <taxon>Phanerochaetaceae</taxon>
        <taxon>Phanerochaete</taxon>
    </lineage>
</organism>
<dbReference type="OrthoDB" id="2100128at2759"/>
<dbReference type="Proteomes" id="UP000703269">
    <property type="component" value="Unassembled WGS sequence"/>
</dbReference>
<dbReference type="PANTHER" id="PTHR39398">
    <property type="entry name" value="YALI0F14311P"/>
    <property type="match status" value="1"/>
</dbReference>
<dbReference type="PANTHER" id="PTHR39398:SF1">
    <property type="entry name" value="CSN8_PSMD8_EIF3K DOMAIN-CONTAINING PROTEIN"/>
    <property type="match status" value="1"/>
</dbReference>
<sequence>MPPRRQQQQQSQPQRAQRKYEPPAKRRMELVASVSRSSGLEKDGDALRDFKLQEEYRDFIQGKVDDCWKRYPSGRVPEDAKHRDEMRGNICILFRKLREAILATKRSDTFAVEVCETSMYSAILFSSPKDATSAISLLIPGLYKSQSRPPPTCPAAVTASLLYYLLVAYPSQSRYGEHLDYVPKGLIPDGIRQWLRDLTRALRQHSYSRLERLTERGAVETALGSASARPANEPKPGAPSDLALEALCGLLDSIRSRARDTTWTILRSAYRELSCPKPTDAPASTFTRDWLLRCLLLRRVAPNDDKKSDEQLLDDWLTERVSRAELRPKDGAEGRWIVCKLKT</sequence>
<evidence type="ECO:0000313" key="3">
    <source>
        <dbReference type="Proteomes" id="UP000703269"/>
    </source>
</evidence>
<reference evidence="2 3" key="1">
    <citation type="submission" date="2021-08" db="EMBL/GenBank/DDBJ databases">
        <title>Draft Genome Sequence of Phanerochaete sordida strain YK-624.</title>
        <authorList>
            <person name="Mori T."/>
            <person name="Dohra H."/>
            <person name="Suzuki T."/>
            <person name="Kawagishi H."/>
            <person name="Hirai H."/>
        </authorList>
    </citation>
    <scope>NUCLEOTIDE SEQUENCE [LARGE SCALE GENOMIC DNA]</scope>
    <source>
        <strain evidence="2 3">YK-624</strain>
    </source>
</reference>
<dbReference type="EMBL" id="BPQB01000009">
    <property type="protein sequence ID" value="GJE88487.1"/>
    <property type="molecule type" value="Genomic_DNA"/>
</dbReference>
<evidence type="ECO:0000256" key="1">
    <source>
        <dbReference type="SAM" id="MobiDB-lite"/>
    </source>
</evidence>
<protein>
    <submittedName>
        <fullName evidence="2">Uncharacterized protein</fullName>
    </submittedName>
</protein>
<feature type="compositionally biased region" description="Low complexity" evidence="1">
    <location>
        <begin position="1"/>
        <end position="15"/>
    </location>
</feature>
<name>A0A9P3G5J4_9APHY</name>